<protein>
    <submittedName>
        <fullName evidence="1">Uncharacterized protein</fullName>
    </submittedName>
</protein>
<proteinExistence type="predicted"/>
<evidence type="ECO:0000313" key="2">
    <source>
        <dbReference type="Proteomes" id="UP000295444"/>
    </source>
</evidence>
<organism evidence="1 2">
    <name type="scientific">Labedaea rhizosphaerae</name>
    <dbReference type="NCBI Taxonomy" id="598644"/>
    <lineage>
        <taxon>Bacteria</taxon>
        <taxon>Bacillati</taxon>
        <taxon>Actinomycetota</taxon>
        <taxon>Actinomycetes</taxon>
        <taxon>Pseudonocardiales</taxon>
        <taxon>Pseudonocardiaceae</taxon>
        <taxon>Labedaea</taxon>
    </lineage>
</organism>
<comment type="caution">
    <text evidence="1">The sequence shown here is derived from an EMBL/GenBank/DDBJ whole genome shotgun (WGS) entry which is preliminary data.</text>
</comment>
<accession>A0A4R6SF17</accession>
<dbReference type="AlphaFoldDB" id="A0A4R6SF17"/>
<name>A0A4R6SF17_LABRH</name>
<reference evidence="1 2" key="1">
    <citation type="submission" date="2019-03" db="EMBL/GenBank/DDBJ databases">
        <title>Genomic Encyclopedia of Type Strains, Phase IV (KMG-IV): sequencing the most valuable type-strain genomes for metagenomic binning, comparative biology and taxonomic classification.</title>
        <authorList>
            <person name="Goeker M."/>
        </authorList>
    </citation>
    <scope>NUCLEOTIDE SEQUENCE [LARGE SCALE GENOMIC DNA]</scope>
    <source>
        <strain evidence="1 2">DSM 45361</strain>
    </source>
</reference>
<gene>
    <name evidence="1" type="ORF">EV186_102423</name>
</gene>
<dbReference type="RefSeq" id="WP_166659129.1">
    <property type="nucleotide sequence ID" value="NZ_SNXZ01000002.1"/>
</dbReference>
<keyword evidence="2" id="KW-1185">Reference proteome</keyword>
<dbReference type="Proteomes" id="UP000295444">
    <property type="component" value="Unassembled WGS sequence"/>
</dbReference>
<dbReference type="EMBL" id="SNXZ01000002">
    <property type="protein sequence ID" value="TDQ00562.1"/>
    <property type="molecule type" value="Genomic_DNA"/>
</dbReference>
<sequence length="45" mass="5192">MPCRQFRRELTLITLPAVDSRGESQFAYIADPEGSNLIELVDRWP</sequence>
<evidence type="ECO:0000313" key="1">
    <source>
        <dbReference type="EMBL" id="TDQ00562.1"/>
    </source>
</evidence>